<dbReference type="KEGG" id="csal:NBC122_00419"/>
<dbReference type="Gene3D" id="3.40.50.300">
    <property type="entry name" value="P-loop containing nucleotide triphosphate hydrolases"/>
    <property type="match status" value="2"/>
</dbReference>
<sequence length="817" mass="93331">MTEKFKNSTGFQIIEKWMEDKDREPFGFQSETWYKFSQNYSGMVIAPTGFGKTFSVFLAVVIDYMNNPDHYKSGMKLLWITPLRALAKDIAKAMSEALEEIGLDWEVAVRNGDTPKEIRAKQTKKTPDILIITPESLHLLLAQKQHPKFFKNLQCIVVDEWHELLSSKRGVMTELAVSRIFSYQNKIKIWGITATIGNLDEAMEVLIPYPIKKTKIVAKEKKKIEIKSVFPDDVEVLPWAGHLGTKLADKIIPIILESQTTLVFTNTRSQAEMWYQVLLNEHPDFAGQIAIHHSSVDKDIRIWIEENLSSGYLKAVISTSSLDLGVDFKPVDTVIQIGSSKGIARFLQRAGRSGHSPFETSKIYFVPTHSLELIEVAALKEAVKQNKIEPREPLVLCYDVLLQFVLTLAVGDGFDEKETFSQITQTNAFKELSPEEWNWILTFITVGGKLKNYEEYHKVVIENGLYKVISRRIAMLHRMNIGAIVSDSMLKVKFFGGGYIGMIEEYFISKLNKNDKFVLAGRVLEVSHVKEMTVYVRNSSGKGIVPSYLGGRLPLSSYLSGFLRQKLSESLNAKSSEKELRFLHPLLVSQQENSHIPSENEFLVERIKTREGHHLFMYPFEGRLIHEVMSALVAYRISRISPISFSIAMNDYGFELFSKIEIPLSEENISEILSKEHLIRDVMASVNSTEMARRKFRDIAVISGMVIRTYPGQQKNNKNLQSSSGLIFNVLEDYDPENLLFKQAYSEVFFQQIDEARLVEAFDRIHKSEIIIKNSNTFTPLSFPIKVDSLRQSLSSEDLKARILRMKMEAMKKKMKK</sequence>
<dbReference type="GO" id="GO:0003677">
    <property type="term" value="F:DNA binding"/>
    <property type="evidence" value="ECO:0007669"/>
    <property type="project" value="UniProtKB-KW"/>
</dbReference>
<dbReference type="GO" id="GO:0003724">
    <property type="term" value="F:RNA helicase activity"/>
    <property type="evidence" value="ECO:0007669"/>
    <property type="project" value="UniProtKB-EC"/>
</dbReference>
<feature type="domain" description="Helicase ATP-binding" evidence="10">
    <location>
        <begin position="33"/>
        <end position="214"/>
    </location>
</feature>
<dbReference type="PANTHER" id="PTHR47962:SF3">
    <property type="entry name" value="LARGE ATP-DEPENDENT HELICASE-RELATED PROTEIN"/>
    <property type="match status" value="1"/>
</dbReference>
<dbReference type="Pfam" id="PF00270">
    <property type="entry name" value="DEAD"/>
    <property type="match status" value="1"/>
</dbReference>
<evidence type="ECO:0000256" key="9">
    <source>
        <dbReference type="ARBA" id="ARBA00093467"/>
    </source>
</evidence>
<evidence type="ECO:0000313" key="12">
    <source>
        <dbReference type="EMBL" id="QBO57268.1"/>
    </source>
</evidence>
<keyword evidence="13" id="KW-1185">Reference proteome</keyword>
<dbReference type="EC" id="3.6.4.13" evidence="12"/>
<dbReference type="InterPro" id="IPR001650">
    <property type="entry name" value="Helicase_C-like"/>
</dbReference>
<dbReference type="PIRSF" id="PIRSF037307">
    <property type="entry name" value="Lhr-like_helic_prd"/>
    <property type="match status" value="1"/>
</dbReference>
<dbReference type="InterPro" id="IPR014001">
    <property type="entry name" value="Helicase_ATP-bd"/>
</dbReference>
<dbReference type="Pfam" id="PF19306">
    <property type="entry name" value="WHD_Lhr"/>
    <property type="match status" value="1"/>
</dbReference>
<organism evidence="12 13">
    <name type="scientific">Chryseobacterium salivictor</name>
    <dbReference type="NCBI Taxonomy" id="2547600"/>
    <lineage>
        <taxon>Bacteria</taxon>
        <taxon>Pseudomonadati</taxon>
        <taxon>Bacteroidota</taxon>
        <taxon>Flavobacteriia</taxon>
        <taxon>Flavobacteriales</taxon>
        <taxon>Weeksellaceae</taxon>
        <taxon>Chryseobacterium group</taxon>
        <taxon>Chryseobacterium</taxon>
    </lineage>
</organism>
<keyword evidence="2" id="KW-0227">DNA damage</keyword>
<evidence type="ECO:0000256" key="8">
    <source>
        <dbReference type="ARBA" id="ARBA00023235"/>
    </source>
</evidence>
<dbReference type="GO" id="GO:0005524">
    <property type="term" value="F:ATP binding"/>
    <property type="evidence" value="ECO:0007669"/>
    <property type="project" value="UniProtKB-KW"/>
</dbReference>
<dbReference type="CDD" id="cd18796">
    <property type="entry name" value="SF2_C_LHR"/>
    <property type="match status" value="1"/>
</dbReference>
<dbReference type="CDD" id="cd17922">
    <property type="entry name" value="DEXHc_LHR-like"/>
    <property type="match status" value="1"/>
</dbReference>
<dbReference type="PROSITE" id="PS51194">
    <property type="entry name" value="HELICASE_CTER"/>
    <property type="match status" value="1"/>
</dbReference>
<dbReference type="EMBL" id="CP037954">
    <property type="protein sequence ID" value="QBO57268.1"/>
    <property type="molecule type" value="Genomic_DNA"/>
</dbReference>
<dbReference type="SMART" id="SM00490">
    <property type="entry name" value="HELICc"/>
    <property type="match status" value="1"/>
</dbReference>
<dbReference type="Pfam" id="PF08494">
    <property type="entry name" value="DEAD_assoc"/>
    <property type="match status" value="1"/>
</dbReference>
<keyword evidence="8" id="KW-0413">Isomerase</keyword>
<dbReference type="InterPro" id="IPR052511">
    <property type="entry name" value="ATP-dep_Helicase"/>
</dbReference>
<name>A0A4P6ZCP5_9FLAO</name>
<dbReference type="RefSeq" id="WP_133438783.1">
    <property type="nucleotide sequence ID" value="NZ_CP037954.1"/>
</dbReference>
<dbReference type="InterPro" id="IPR011545">
    <property type="entry name" value="DEAD/DEAH_box_helicase_dom"/>
</dbReference>
<keyword evidence="4 12" id="KW-0347">Helicase</keyword>
<dbReference type="InterPro" id="IPR026362">
    <property type="entry name" value="DEXH_lig_assoc"/>
</dbReference>
<dbReference type="AlphaFoldDB" id="A0A4P6ZCP5"/>
<evidence type="ECO:0000256" key="7">
    <source>
        <dbReference type="ARBA" id="ARBA00023204"/>
    </source>
</evidence>
<dbReference type="GO" id="GO:0006281">
    <property type="term" value="P:DNA repair"/>
    <property type="evidence" value="ECO:0007669"/>
    <property type="project" value="UniProtKB-KW"/>
</dbReference>
<keyword evidence="1" id="KW-0547">Nucleotide-binding</keyword>
<evidence type="ECO:0000256" key="1">
    <source>
        <dbReference type="ARBA" id="ARBA00022741"/>
    </source>
</evidence>
<protein>
    <submittedName>
        <fullName evidence="12">ATP-dependent RNA helicase SrmB</fullName>
        <ecNumber evidence="12">3.6.4.13</ecNumber>
    </submittedName>
</protein>
<dbReference type="Proteomes" id="UP000294419">
    <property type="component" value="Chromosome"/>
</dbReference>
<dbReference type="InterPro" id="IPR027417">
    <property type="entry name" value="P-loop_NTPase"/>
</dbReference>
<evidence type="ECO:0000256" key="2">
    <source>
        <dbReference type="ARBA" id="ARBA00022763"/>
    </source>
</evidence>
<evidence type="ECO:0000256" key="5">
    <source>
        <dbReference type="ARBA" id="ARBA00022840"/>
    </source>
</evidence>
<keyword evidence="7" id="KW-0234">DNA repair</keyword>
<gene>
    <name evidence="12" type="primary">srmB</name>
    <name evidence="12" type="ORF">NBC122_00419</name>
</gene>
<evidence type="ECO:0000256" key="4">
    <source>
        <dbReference type="ARBA" id="ARBA00022806"/>
    </source>
</evidence>
<evidence type="ECO:0000259" key="10">
    <source>
        <dbReference type="PROSITE" id="PS51192"/>
    </source>
</evidence>
<keyword evidence="5" id="KW-0067">ATP-binding</keyword>
<feature type="domain" description="Helicase C-terminal" evidence="11">
    <location>
        <begin position="250"/>
        <end position="394"/>
    </location>
</feature>
<dbReference type="SMART" id="SM00487">
    <property type="entry name" value="DEXDc"/>
    <property type="match status" value="1"/>
</dbReference>
<reference evidence="12 13" key="1">
    <citation type="submission" date="2019-03" db="EMBL/GenBank/DDBJ databases">
        <authorList>
            <person name="Kim H."/>
            <person name="Yu S.-M."/>
        </authorList>
    </citation>
    <scope>NUCLEOTIDE SEQUENCE [LARGE SCALE GENOMIC DNA]</scope>
    <source>
        <strain evidence="12 13">NBC122</strain>
    </source>
</reference>
<dbReference type="PANTHER" id="PTHR47962">
    <property type="entry name" value="ATP-DEPENDENT HELICASE LHR-RELATED-RELATED"/>
    <property type="match status" value="1"/>
</dbReference>
<evidence type="ECO:0000259" key="11">
    <source>
        <dbReference type="PROSITE" id="PS51194"/>
    </source>
</evidence>
<accession>A0A4P6ZCP5</accession>
<dbReference type="NCBIfam" id="TIGR04121">
    <property type="entry name" value="DEXH_lig_assoc"/>
    <property type="match status" value="1"/>
</dbReference>
<dbReference type="InterPro" id="IPR045628">
    <property type="entry name" value="Lhr_WH_dom"/>
</dbReference>
<dbReference type="GO" id="GO:0016887">
    <property type="term" value="F:ATP hydrolysis activity"/>
    <property type="evidence" value="ECO:0007669"/>
    <property type="project" value="TreeGrafter"/>
</dbReference>
<proteinExistence type="inferred from homology"/>
<keyword evidence="3 12" id="KW-0378">Hydrolase</keyword>
<dbReference type="SUPFAM" id="SSF52540">
    <property type="entry name" value="P-loop containing nucleoside triphosphate hydrolases"/>
    <property type="match status" value="1"/>
</dbReference>
<dbReference type="InterPro" id="IPR017170">
    <property type="entry name" value="Lhr-like"/>
</dbReference>
<evidence type="ECO:0000313" key="13">
    <source>
        <dbReference type="Proteomes" id="UP000294419"/>
    </source>
</evidence>
<comment type="similarity">
    <text evidence="9">Belongs to the Lhr helicase family. Lhr-Core subfamily.</text>
</comment>
<dbReference type="PROSITE" id="PS51192">
    <property type="entry name" value="HELICASE_ATP_BIND_1"/>
    <property type="match status" value="1"/>
</dbReference>
<keyword evidence="6" id="KW-0238">DNA-binding</keyword>
<dbReference type="Pfam" id="PF00271">
    <property type="entry name" value="Helicase_C"/>
    <property type="match status" value="1"/>
</dbReference>
<evidence type="ECO:0000256" key="6">
    <source>
        <dbReference type="ARBA" id="ARBA00023125"/>
    </source>
</evidence>
<dbReference type="InterPro" id="IPR013701">
    <property type="entry name" value="Lhr-like_DEAD/DEAH_assoc"/>
</dbReference>
<evidence type="ECO:0000256" key="3">
    <source>
        <dbReference type="ARBA" id="ARBA00022801"/>
    </source>
</evidence>
<dbReference type="OrthoDB" id="9815222at2"/>